<dbReference type="PANTHER" id="PTHR37162:SF1">
    <property type="entry name" value="BED-TYPE DOMAIN-CONTAINING PROTEIN"/>
    <property type="match status" value="1"/>
</dbReference>
<evidence type="ECO:0008006" key="3">
    <source>
        <dbReference type="Google" id="ProtNLM"/>
    </source>
</evidence>
<sequence>HQGKHGVERHIASQGHQGTFFRTTSQGAMSQLEHKARAEVKAANFIAHHNLPLAAADHLTPLFADIFPDSEIAKNYYSAAKTKTICILNGALKPYFLEETVKHLQKEPIRNRLDMGITAGRHSATAEVIFEGIDCCFQQYNIPWSSPLTTHVNMGKHNSLMSRAKEKNKDIYICGIPCHITHDMASKASAEFAQETGFDLDDFCIDVSYWFVKSTKRKAGLEEYCQFCDQDYKPVIDHVSIRWLSLEMATNRILQLHRSLRSYFLSETGSQASFKHLRKALAPSDEDLMFLQHIFPPFINLKKLLQREEPLIYLHLQEMQKFLKKILGTDQRNLDKQLDAHIFIGSITRATLTKGMNNGDSDEISVNKFFDGVHAFYVKTCAYVMENLPLDDKVLHNDPCIGYTQRLHAHFTQVQYFVQRFDKVLPYSSPEEEEKVYKEATVVENIKADGQEELFYRMHVIWGYLTTMKKSASTSLPRFPCLGKVAKLILTLPHFNADAERVFSLVRQNKTTFRDSLSLEGTPQLLTVKMARPESDSSCYRFEPPKVVITASKKVTWEHNKKHHEVSK</sequence>
<dbReference type="Ensembl" id="ENSLACT00000005122.1">
    <property type="protein sequence ID" value="ENSLACP00000005076.1"/>
    <property type="gene ID" value="ENSLACG00000004516.1"/>
</dbReference>
<dbReference type="HOGENOM" id="CLU_013265_2_0_1"/>
<dbReference type="PANTHER" id="PTHR37162">
    <property type="entry name" value="HAT FAMILY DIMERISATION DOMAINCONTAINING PROTEIN-RELATED"/>
    <property type="match status" value="1"/>
</dbReference>
<dbReference type="GeneTree" id="ENSGT01030000234766"/>
<dbReference type="SUPFAM" id="SSF53098">
    <property type="entry name" value="Ribonuclease H-like"/>
    <property type="match status" value="1"/>
</dbReference>
<dbReference type="InParanoid" id="H3A605"/>
<protein>
    <recommendedName>
        <fullName evidence="3">HAT C-terminal dimerisation domain-containing protein</fullName>
    </recommendedName>
</protein>
<proteinExistence type="predicted"/>
<reference evidence="2" key="1">
    <citation type="submission" date="2011-08" db="EMBL/GenBank/DDBJ databases">
        <title>The draft genome of Latimeria chalumnae.</title>
        <authorList>
            <person name="Di Palma F."/>
            <person name="Alfoldi J."/>
            <person name="Johnson J."/>
            <person name="Berlin A."/>
            <person name="Gnerre S."/>
            <person name="Jaffe D."/>
            <person name="MacCallum I."/>
            <person name="Young S."/>
            <person name="Walker B.J."/>
            <person name="Lander E."/>
            <person name="Lindblad-Toh K."/>
        </authorList>
    </citation>
    <scope>NUCLEOTIDE SEQUENCE [LARGE SCALE GENOMIC DNA]</scope>
    <source>
        <strain evidence="2">Wild caught</strain>
    </source>
</reference>
<dbReference type="InterPro" id="IPR012337">
    <property type="entry name" value="RNaseH-like_sf"/>
</dbReference>
<reference evidence="1" key="2">
    <citation type="submission" date="2025-08" db="UniProtKB">
        <authorList>
            <consortium name="Ensembl"/>
        </authorList>
    </citation>
    <scope>IDENTIFICATION</scope>
</reference>
<name>H3A605_LATCH</name>
<dbReference type="AlphaFoldDB" id="H3A605"/>
<dbReference type="Proteomes" id="UP000008672">
    <property type="component" value="Unassembled WGS sequence"/>
</dbReference>
<dbReference type="EMBL" id="AFYH01208829">
    <property type="status" value="NOT_ANNOTATED_CDS"/>
    <property type="molecule type" value="Genomic_DNA"/>
</dbReference>
<keyword evidence="2" id="KW-1185">Reference proteome</keyword>
<accession>H3A605</accession>
<dbReference type="OMA" id="CHITHDM"/>
<evidence type="ECO:0000313" key="2">
    <source>
        <dbReference type="Proteomes" id="UP000008672"/>
    </source>
</evidence>
<organism evidence="1 2">
    <name type="scientific">Latimeria chalumnae</name>
    <name type="common">Coelacanth</name>
    <dbReference type="NCBI Taxonomy" id="7897"/>
    <lineage>
        <taxon>Eukaryota</taxon>
        <taxon>Metazoa</taxon>
        <taxon>Chordata</taxon>
        <taxon>Craniata</taxon>
        <taxon>Vertebrata</taxon>
        <taxon>Euteleostomi</taxon>
        <taxon>Coelacanthiformes</taxon>
        <taxon>Coelacanthidae</taxon>
        <taxon>Latimeria</taxon>
    </lineage>
</organism>
<dbReference type="eggNOG" id="ENOG502RX81">
    <property type="taxonomic scope" value="Eukaryota"/>
</dbReference>
<reference evidence="1" key="3">
    <citation type="submission" date="2025-09" db="UniProtKB">
        <authorList>
            <consortium name="Ensembl"/>
        </authorList>
    </citation>
    <scope>IDENTIFICATION</scope>
</reference>
<evidence type="ECO:0000313" key="1">
    <source>
        <dbReference type="Ensembl" id="ENSLACP00000005076.1"/>
    </source>
</evidence>